<feature type="domain" description="TonB-dependent receptor plug" evidence="12">
    <location>
        <begin position="161"/>
        <end position="239"/>
    </location>
</feature>
<dbReference type="GO" id="GO:0009279">
    <property type="term" value="C:cell outer membrane"/>
    <property type="evidence" value="ECO:0007669"/>
    <property type="project" value="UniProtKB-SubCell"/>
</dbReference>
<evidence type="ECO:0000256" key="1">
    <source>
        <dbReference type="ARBA" id="ARBA00004571"/>
    </source>
</evidence>
<organism evidence="13 14">
    <name type="scientific">Hymenobacter lapidiphilus</name>
    <dbReference type="NCBI Taxonomy" id="2608003"/>
    <lineage>
        <taxon>Bacteria</taxon>
        <taxon>Pseudomonadati</taxon>
        <taxon>Bacteroidota</taxon>
        <taxon>Cytophagia</taxon>
        <taxon>Cytophagales</taxon>
        <taxon>Hymenobacteraceae</taxon>
        <taxon>Hymenobacter</taxon>
    </lineage>
</organism>
<dbReference type="Gene3D" id="2.170.130.10">
    <property type="entry name" value="TonB-dependent receptor, plug domain"/>
    <property type="match status" value="1"/>
</dbReference>
<evidence type="ECO:0000256" key="3">
    <source>
        <dbReference type="ARBA" id="ARBA00022452"/>
    </source>
</evidence>
<evidence type="ECO:0000256" key="8">
    <source>
        <dbReference type="ARBA" id="ARBA00023170"/>
    </source>
</evidence>
<dbReference type="GO" id="GO:0015344">
    <property type="term" value="F:siderophore uptake transmembrane transporter activity"/>
    <property type="evidence" value="ECO:0007669"/>
    <property type="project" value="TreeGrafter"/>
</dbReference>
<keyword evidence="5" id="KW-0732">Signal</keyword>
<dbReference type="InterPro" id="IPR000531">
    <property type="entry name" value="Beta-barrel_TonB"/>
</dbReference>
<dbReference type="InterPro" id="IPR036942">
    <property type="entry name" value="Beta-barrel_TonB_sf"/>
</dbReference>
<evidence type="ECO:0000256" key="2">
    <source>
        <dbReference type="ARBA" id="ARBA00022448"/>
    </source>
</evidence>
<comment type="similarity">
    <text evidence="10">Belongs to the TonB-dependent receptor family.</text>
</comment>
<dbReference type="Proteomes" id="UP000565521">
    <property type="component" value="Unassembled WGS sequence"/>
</dbReference>
<keyword evidence="3" id="KW-1134">Transmembrane beta strand</keyword>
<dbReference type="Pfam" id="PF07715">
    <property type="entry name" value="Plug"/>
    <property type="match status" value="1"/>
</dbReference>
<dbReference type="InterPro" id="IPR037066">
    <property type="entry name" value="Plug_dom_sf"/>
</dbReference>
<evidence type="ECO:0000256" key="5">
    <source>
        <dbReference type="ARBA" id="ARBA00022729"/>
    </source>
</evidence>
<evidence type="ECO:0000256" key="6">
    <source>
        <dbReference type="ARBA" id="ARBA00023077"/>
    </source>
</evidence>
<dbReference type="SUPFAM" id="SSF49464">
    <property type="entry name" value="Carboxypeptidase regulatory domain-like"/>
    <property type="match status" value="1"/>
</dbReference>
<keyword evidence="6 10" id="KW-0798">TonB box</keyword>
<dbReference type="InterPro" id="IPR012910">
    <property type="entry name" value="Plug_dom"/>
</dbReference>
<proteinExistence type="inferred from homology"/>
<dbReference type="Pfam" id="PF00593">
    <property type="entry name" value="TonB_dep_Rec_b-barrel"/>
    <property type="match status" value="1"/>
</dbReference>
<evidence type="ECO:0000259" key="11">
    <source>
        <dbReference type="Pfam" id="PF00593"/>
    </source>
</evidence>
<evidence type="ECO:0000313" key="13">
    <source>
        <dbReference type="EMBL" id="NVO32341.1"/>
    </source>
</evidence>
<evidence type="ECO:0000256" key="7">
    <source>
        <dbReference type="ARBA" id="ARBA00023136"/>
    </source>
</evidence>
<dbReference type="EMBL" id="JABKAU010000027">
    <property type="protein sequence ID" value="NVO32341.1"/>
    <property type="molecule type" value="Genomic_DNA"/>
</dbReference>
<dbReference type="AlphaFoldDB" id="A0A7Y7U615"/>
<evidence type="ECO:0000256" key="9">
    <source>
        <dbReference type="ARBA" id="ARBA00023237"/>
    </source>
</evidence>
<dbReference type="InterPro" id="IPR008969">
    <property type="entry name" value="CarboxyPept-like_regulatory"/>
</dbReference>
<evidence type="ECO:0000259" key="12">
    <source>
        <dbReference type="Pfam" id="PF07715"/>
    </source>
</evidence>
<evidence type="ECO:0000256" key="10">
    <source>
        <dbReference type="RuleBase" id="RU003357"/>
    </source>
</evidence>
<dbReference type="PANTHER" id="PTHR30069:SF29">
    <property type="entry name" value="HEMOGLOBIN AND HEMOGLOBIN-HAPTOGLOBIN-BINDING PROTEIN 1-RELATED"/>
    <property type="match status" value="1"/>
</dbReference>
<evidence type="ECO:0000256" key="4">
    <source>
        <dbReference type="ARBA" id="ARBA00022692"/>
    </source>
</evidence>
<dbReference type="Gene3D" id="2.40.170.20">
    <property type="entry name" value="TonB-dependent receptor, beta-barrel domain"/>
    <property type="match status" value="1"/>
</dbReference>
<keyword evidence="8 13" id="KW-0675">Receptor</keyword>
<dbReference type="Pfam" id="PF13715">
    <property type="entry name" value="CarbopepD_reg_2"/>
    <property type="match status" value="1"/>
</dbReference>
<feature type="domain" description="TonB-dependent receptor-like beta-barrel" evidence="11">
    <location>
        <begin position="337"/>
        <end position="777"/>
    </location>
</feature>
<keyword evidence="7 10" id="KW-0472">Membrane</keyword>
<gene>
    <name evidence="13" type="ORF">HW554_14075</name>
</gene>
<name>A0A7Y7U615_9BACT</name>
<dbReference type="PANTHER" id="PTHR30069">
    <property type="entry name" value="TONB-DEPENDENT OUTER MEMBRANE RECEPTOR"/>
    <property type="match status" value="1"/>
</dbReference>
<dbReference type="SUPFAM" id="SSF56935">
    <property type="entry name" value="Porins"/>
    <property type="match status" value="1"/>
</dbReference>
<dbReference type="InterPro" id="IPR039426">
    <property type="entry name" value="TonB-dep_rcpt-like"/>
</dbReference>
<protein>
    <submittedName>
        <fullName evidence="13">TonB-dependent receptor</fullName>
    </submittedName>
</protein>
<keyword evidence="14" id="KW-1185">Reference proteome</keyword>
<comment type="caution">
    <text evidence="13">The sequence shown here is derived from an EMBL/GenBank/DDBJ whole genome shotgun (WGS) entry which is preliminary data.</text>
</comment>
<keyword evidence="2" id="KW-0813">Transport</keyword>
<reference evidence="13 14" key="1">
    <citation type="submission" date="2020-05" db="EMBL/GenBank/DDBJ databases">
        <title>Hymenobacter terrestris sp. nov. and Hymenobacter lapidiphilus sp. nov., isolated from regoliths in Antarctica.</title>
        <authorList>
            <person name="Sedlacek I."/>
            <person name="Pantucek R."/>
            <person name="Zeman M."/>
            <person name="Holochova P."/>
            <person name="Kralova S."/>
            <person name="Stankova E."/>
            <person name="Sedo O."/>
            <person name="Micenkova L."/>
            <person name="Svec P."/>
            <person name="Gupta V."/>
            <person name="Sood U."/>
            <person name="Korpole U.S."/>
            <person name="Lal R."/>
        </authorList>
    </citation>
    <scope>NUCLEOTIDE SEQUENCE [LARGE SCALE GENOMIC DNA]</scope>
    <source>
        <strain evidence="13 14">P5342</strain>
    </source>
</reference>
<dbReference type="Gene3D" id="2.60.40.1120">
    <property type="entry name" value="Carboxypeptidase-like, regulatory domain"/>
    <property type="match status" value="1"/>
</dbReference>
<comment type="subcellular location">
    <subcellularLocation>
        <location evidence="1">Cell outer membrane</location>
        <topology evidence="1">Multi-pass membrane protein</topology>
    </subcellularLocation>
</comment>
<dbReference type="GO" id="GO:0044718">
    <property type="term" value="P:siderophore transmembrane transport"/>
    <property type="evidence" value="ECO:0007669"/>
    <property type="project" value="TreeGrafter"/>
</dbReference>
<keyword evidence="4" id="KW-0812">Transmembrane</keyword>
<sequence>MRPIDMRLTDRITYPTSSGLLVCLLLLLTGTLTAQGQRLETRVTFSGTVQDARTGEKLLGAAVYVAGSQAGTTTNAAGFYSLTLPAQDSVRLTASYLGYQRATIALTGRQTTAHTFRLAARNELGEVRVSGTTDAPLARRVEMSTLQIPMAQLRQLPALLGEPDVLRAFQLMPGVQAGREGSGALYVRGGSPDQNLTLLDDVPIYYVSHVGGFLSVFDANAISDVRLLKGGFPARYGGRLSAVLDVRLKEGNQQKLSGTAGVGVLATHVSLEGPLKNGKTTFLVSARRGNLDLFSRLASARSSGGTSVIGYSFYDASAKLSHQLTPRDQLFAAVYLGGDRLFINQKPQTIAGPQGQLRYQNTSNLRYGNALASLRWNRQFTPRLFGNATLAATRFHYENEQAFRLEDRSAASPLSENSQASFTSGVQDLLIKADFEYYPRPAHQLRFGATAIGHAFTPGSNFFSSRSSAVATDTTFGARRVGAQEVAVYAEDEIRLTPRLSANLGLRAVRYWVQGQSFGGVQPRLLATYLLGEHTALKASYASMQQYLHLLSNNGAGLPTDLWVPATRRVAPQRARQVAVGLAHTLPAWGLEVSVEAFQKSLRQLIEFREGATFYNSSQNWEDKVVTGGRGQVRGLELLVQRKTGRLTGWVGYTLARNERQFDQLNQGQWYPYKYDRRHDGSVVLIYTLRPTITLSTTWTYGTGNALTLAQGNYHVVDQSYGRLSGDAANRYLYPEAEVYGNKNSYRMRAYHRLDLGATFTKAVRHGERLWRVGAYNAYSRHNPYYIYYSAGENDSYYTKGQKQLYQLSLFPILPAISYERRF</sequence>
<keyword evidence="9" id="KW-0998">Cell outer membrane</keyword>
<evidence type="ECO:0000313" key="14">
    <source>
        <dbReference type="Proteomes" id="UP000565521"/>
    </source>
</evidence>
<accession>A0A7Y7U615</accession>